<evidence type="ECO:0000256" key="2">
    <source>
        <dbReference type="SAM" id="Phobius"/>
    </source>
</evidence>
<protein>
    <submittedName>
        <fullName evidence="3">Uncharacterized protein</fullName>
    </submittedName>
</protein>
<feature type="transmembrane region" description="Helical" evidence="2">
    <location>
        <begin position="6"/>
        <end position="24"/>
    </location>
</feature>
<proteinExistence type="predicted"/>
<organism evidence="3 4">
    <name type="scientific">Hohenbuehelia grisea</name>
    <dbReference type="NCBI Taxonomy" id="104357"/>
    <lineage>
        <taxon>Eukaryota</taxon>
        <taxon>Fungi</taxon>
        <taxon>Dikarya</taxon>
        <taxon>Basidiomycota</taxon>
        <taxon>Agaricomycotina</taxon>
        <taxon>Agaricomycetes</taxon>
        <taxon>Agaricomycetidae</taxon>
        <taxon>Agaricales</taxon>
        <taxon>Pleurotineae</taxon>
        <taxon>Pleurotaceae</taxon>
        <taxon>Hohenbuehelia</taxon>
    </lineage>
</organism>
<feature type="compositionally biased region" description="Low complexity" evidence="1">
    <location>
        <begin position="255"/>
        <end position="270"/>
    </location>
</feature>
<evidence type="ECO:0000313" key="4">
    <source>
        <dbReference type="Proteomes" id="UP001556367"/>
    </source>
</evidence>
<feature type="region of interest" description="Disordered" evidence="1">
    <location>
        <begin position="326"/>
        <end position="385"/>
    </location>
</feature>
<dbReference type="EMBL" id="JASNQZ010000015">
    <property type="protein sequence ID" value="KAL0947821.1"/>
    <property type="molecule type" value="Genomic_DNA"/>
</dbReference>
<keyword evidence="4" id="KW-1185">Reference proteome</keyword>
<feature type="compositionally biased region" description="Basic and acidic residues" evidence="1">
    <location>
        <begin position="371"/>
        <end position="385"/>
    </location>
</feature>
<name>A0ABR3IWV7_9AGAR</name>
<feature type="region of interest" description="Disordered" evidence="1">
    <location>
        <begin position="138"/>
        <end position="195"/>
    </location>
</feature>
<evidence type="ECO:0000256" key="1">
    <source>
        <dbReference type="SAM" id="MobiDB-lite"/>
    </source>
</evidence>
<evidence type="ECO:0000313" key="3">
    <source>
        <dbReference type="EMBL" id="KAL0947821.1"/>
    </source>
</evidence>
<reference evidence="4" key="1">
    <citation type="submission" date="2024-06" db="EMBL/GenBank/DDBJ databases">
        <title>Multi-omics analyses provide insights into the biosynthesis of the anticancer antibiotic pleurotin in Hohenbuehelia grisea.</title>
        <authorList>
            <person name="Weaver J.A."/>
            <person name="Alberti F."/>
        </authorList>
    </citation>
    <scope>NUCLEOTIDE SEQUENCE [LARGE SCALE GENOMIC DNA]</scope>
    <source>
        <strain evidence="4">T-177</strain>
    </source>
</reference>
<feature type="region of interest" description="Disordered" evidence="1">
    <location>
        <begin position="233"/>
        <end position="304"/>
    </location>
</feature>
<dbReference type="Proteomes" id="UP001556367">
    <property type="component" value="Unassembled WGS sequence"/>
</dbReference>
<keyword evidence="2" id="KW-0472">Membrane</keyword>
<keyword evidence="2" id="KW-0812">Transmembrane</keyword>
<keyword evidence="2" id="KW-1133">Transmembrane helix</keyword>
<comment type="caution">
    <text evidence="3">The sequence shown here is derived from an EMBL/GenBank/DDBJ whole genome shotgun (WGS) entry which is preliminary data.</text>
</comment>
<accession>A0ABR3IWV7</accession>
<sequence>MAGVFTVVGLIVVAILGVIVTNIIRRRRAQKFDREIAEAAREAASAQAPAFLDDDPDDRGYGGAGGYGAKGGGMGYSDASSHGTYGQPAMGYESYGMNEFQPMGGYNAGGRGPMDNVSVVGAGAAGIGASALARARSQRNAGDDFAPGVGEGQSPYPAFAGPGGMQPEEAYYHTHQHPPMPPHHAAASYQTSRSPEHDLLDAAGLGVAPGVAAAAASSGADVSRMPSQHASSVSAYSSDLNRSRSQDARSFGYNSSIGSPPSSGTPGSGMSPPPPPQPQFNESYAAHYQPGFVPAGAPGAYQPDYVDHGARRVSAGEGAYAAYPGYTSSQGHGNDRGARPMSVSPLPNPFSPKPDDGYGGMAEASDDEDYEREHEGRRVLKVANE</sequence>
<gene>
    <name evidence="3" type="ORF">HGRIS_013889</name>
</gene>